<reference evidence="1" key="1">
    <citation type="submission" date="2018-02" db="EMBL/GenBank/DDBJ databases">
        <title>Rhizophora mucronata_Transcriptome.</title>
        <authorList>
            <person name="Meera S.P."/>
            <person name="Sreeshan A."/>
            <person name="Augustine A."/>
        </authorList>
    </citation>
    <scope>NUCLEOTIDE SEQUENCE</scope>
    <source>
        <tissue evidence="1">Leaf</tissue>
    </source>
</reference>
<dbReference type="EMBL" id="GGEC01091465">
    <property type="protein sequence ID" value="MBX71949.1"/>
    <property type="molecule type" value="Transcribed_RNA"/>
</dbReference>
<evidence type="ECO:0000313" key="1">
    <source>
        <dbReference type="EMBL" id="MBX71949.1"/>
    </source>
</evidence>
<accession>A0A2P2QY69</accession>
<proteinExistence type="predicted"/>
<protein>
    <submittedName>
        <fullName evidence="1">Uncharacterized protein</fullName>
    </submittedName>
</protein>
<organism evidence="1">
    <name type="scientific">Rhizophora mucronata</name>
    <name type="common">Asiatic mangrove</name>
    <dbReference type="NCBI Taxonomy" id="61149"/>
    <lineage>
        <taxon>Eukaryota</taxon>
        <taxon>Viridiplantae</taxon>
        <taxon>Streptophyta</taxon>
        <taxon>Embryophyta</taxon>
        <taxon>Tracheophyta</taxon>
        <taxon>Spermatophyta</taxon>
        <taxon>Magnoliopsida</taxon>
        <taxon>eudicotyledons</taxon>
        <taxon>Gunneridae</taxon>
        <taxon>Pentapetalae</taxon>
        <taxon>rosids</taxon>
        <taxon>fabids</taxon>
        <taxon>Malpighiales</taxon>
        <taxon>Rhizophoraceae</taxon>
        <taxon>Rhizophora</taxon>
    </lineage>
</organism>
<name>A0A2P2QY69_RHIMU</name>
<sequence length="61" mass="7142">MLILPYLRSLIQRFCTLYFILYRRLKVSLSVMVMSLHNLKVTSVSHENNLSVKIGVRVAYI</sequence>
<dbReference type="AlphaFoldDB" id="A0A2P2QY69"/>